<dbReference type="eggNOG" id="COG0523">
    <property type="taxonomic scope" value="Bacteria"/>
</dbReference>
<dbReference type="Pfam" id="PF02492">
    <property type="entry name" value="cobW"/>
    <property type="match status" value="1"/>
</dbReference>
<dbReference type="Proteomes" id="UP000027821">
    <property type="component" value="Unassembled WGS sequence"/>
</dbReference>
<evidence type="ECO:0000256" key="2">
    <source>
        <dbReference type="ARBA" id="ARBA00022801"/>
    </source>
</evidence>
<sequence>MQKSSNRNTKKLPVTVLSGFLGAGKTTLLNHILQNRQGLKVAVIVNDMSEINIDANIINRENSLSRTEERLVEMSNGCICCTLREDLMVEIEKLALENKFDYLLIESSGISEPLPVAQTFSYIDDNNGIDLSRFSRLDTLVTVVDASNFYKDFGGADTVYSRELNDDAEDQRSIVNLLIDQIEYANVLILNKADLVPIEKVAEIKAILSKLNPAAKILVTKNAQIDLDEIINTNLFDFERASESAGWQEELNKVHTPETEEYGIGSFVFRNKRPFHPDRLWNYLSEKWPSTVLRSKGLFYLASRKDQAFSWSQAGGSIKAESIGVWWASMPFQQRIKYPSYIENKGLIESKWDKQFGDRLNELVLIGQNLDQIQIMSELEACLLNEKEEVDYFKGNVFSDNWPI</sequence>
<dbReference type="SUPFAM" id="SSF52540">
    <property type="entry name" value="P-loop containing nucleoside triphosphate hydrolases"/>
    <property type="match status" value="1"/>
</dbReference>
<dbReference type="OrthoDB" id="9808822at2"/>
<evidence type="ECO:0000256" key="4">
    <source>
        <dbReference type="ARBA" id="ARBA00034320"/>
    </source>
</evidence>
<keyword evidence="3" id="KW-0143">Chaperone</keyword>
<evidence type="ECO:0000259" key="7">
    <source>
        <dbReference type="SMART" id="SM00833"/>
    </source>
</evidence>
<dbReference type="Gene3D" id="3.40.50.300">
    <property type="entry name" value="P-loop containing nucleotide triphosphate hydrolases"/>
    <property type="match status" value="1"/>
</dbReference>
<evidence type="ECO:0000256" key="6">
    <source>
        <dbReference type="ARBA" id="ARBA00049117"/>
    </source>
</evidence>
<keyword evidence="2" id="KW-0378">Hydrolase</keyword>
<evidence type="ECO:0000256" key="3">
    <source>
        <dbReference type="ARBA" id="ARBA00023186"/>
    </source>
</evidence>
<dbReference type="Gene3D" id="3.30.1220.10">
    <property type="entry name" value="CobW-like, C-terminal domain"/>
    <property type="match status" value="1"/>
</dbReference>
<evidence type="ECO:0000313" key="8">
    <source>
        <dbReference type="EMBL" id="KEO74983.1"/>
    </source>
</evidence>
<dbReference type="RefSeq" id="WP_035071431.1">
    <property type="nucleotide sequence ID" value="NZ_JMIH01000014.1"/>
</dbReference>
<feature type="domain" description="CobW C-terminal" evidence="7">
    <location>
        <begin position="264"/>
        <end position="383"/>
    </location>
</feature>
<dbReference type="InterPro" id="IPR011629">
    <property type="entry name" value="CobW-like_C"/>
</dbReference>
<comment type="caution">
    <text evidence="8">The sequence shown here is derived from an EMBL/GenBank/DDBJ whole genome shotgun (WGS) entry which is preliminary data.</text>
</comment>
<dbReference type="GO" id="GO:0000166">
    <property type="term" value="F:nucleotide binding"/>
    <property type="evidence" value="ECO:0007669"/>
    <property type="project" value="UniProtKB-KW"/>
</dbReference>
<comment type="catalytic activity">
    <reaction evidence="6">
        <text>GTP + H2O = GDP + phosphate + H(+)</text>
        <dbReference type="Rhea" id="RHEA:19669"/>
        <dbReference type="ChEBI" id="CHEBI:15377"/>
        <dbReference type="ChEBI" id="CHEBI:15378"/>
        <dbReference type="ChEBI" id="CHEBI:37565"/>
        <dbReference type="ChEBI" id="CHEBI:43474"/>
        <dbReference type="ChEBI" id="CHEBI:58189"/>
    </reaction>
    <physiologicalReaction direction="left-to-right" evidence="6">
        <dbReference type="Rhea" id="RHEA:19670"/>
    </physiologicalReaction>
</comment>
<dbReference type="CDD" id="cd03112">
    <property type="entry name" value="CobW-like"/>
    <property type="match status" value="1"/>
</dbReference>
<evidence type="ECO:0000256" key="5">
    <source>
        <dbReference type="ARBA" id="ARBA00045658"/>
    </source>
</evidence>
<dbReference type="PANTHER" id="PTHR43603">
    <property type="entry name" value="COBW DOMAIN-CONTAINING PROTEIN DDB_G0274527"/>
    <property type="match status" value="1"/>
</dbReference>
<comment type="function">
    <text evidence="5">Zinc chaperone that directly transfers zinc cofactor to target proteins, thereby activating them. Zinc is transferred from the CXCC motif in the GTPase domain to the zinc binding site in target proteins in a process requiring GTP hydrolysis.</text>
</comment>
<keyword evidence="1" id="KW-0547">Nucleotide-binding</keyword>
<dbReference type="Pfam" id="PF07683">
    <property type="entry name" value="CobW_C"/>
    <property type="match status" value="1"/>
</dbReference>
<dbReference type="EMBL" id="JMIH01000014">
    <property type="protein sequence ID" value="KEO74983.1"/>
    <property type="molecule type" value="Genomic_DNA"/>
</dbReference>
<proteinExistence type="inferred from homology"/>
<accession>A0A074L566</accession>
<name>A0A074L566_9BACT</name>
<keyword evidence="9" id="KW-1185">Reference proteome</keyword>
<dbReference type="PANTHER" id="PTHR43603:SF1">
    <property type="entry name" value="ZINC-REGULATED GTPASE METALLOPROTEIN ACTIVATOR 1"/>
    <property type="match status" value="1"/>
</dbReference>
<comment type="similarity">
    <text evidence="4">Belongs to the SIMIBI class G3E GTPase family. ZNG1 subfamily.</text>
</comment>
<dbReference type="STRING" id="1048983.EL17_04730"/>
<dbReference type="InterPro" id="IPR051927">
    <property type="entry name" value="Zn_Chap_cDPG_Synth"/>
</dbReference>
<dbReference type="SMART" id="SM00833">
    <property type="entry name" value="CobW_C"/>
    <property type="match status" value="1"/>
</dbReference>
<reference evidence="8 9" key="1">
    <citation type="submission" date="2014-04" db="EMBL/GenBank/DDBJ databases">
        <title>Characterization and application of a salt tolerant electro-active bacterium.</title>
        <authorList>
            <person name="Yang L."/>
            <person name="Wei S."/>
            <person name="Tay Q.X.M."/>
        </authorList>
    </citation>
    <scope>NUCLEOTIDE SEQUENCE [LARGE SCALE GENOMIC DNA]</scope>
    <source>
        <strain evidence="8 9">LY1</strain>
    </source>
</reference>
<dbReference type="InterPro" id="IPR027417">
    <property type="entry name" value="P-loop_NTPase"/>
</dbReference>
<evidence type="ECO:0000256" key="1">
    <source>
        <dbReference type="ARBA" id="ARBA00022741"/>
    </source>
</evidence>
<gene>
    <name evidence="8" type="ORF">EL17_04730</name>
</gene>
<organism evidence="8 9">
    <name type="scientific">Anditalea andensis</name>
    <dbReference type="NCBI Taxonomy" id="1048983"/>
    <lineage>
        <taxon>Bacteria</taxon>
        <taxon>Pseudomonadati</taxon>
        <taxon>Bacteroidota</taxon>
        <taxon>Cytophagia</taxon>
        <taxon>Cytophagales</taxon>
        <taxon>Cytophagaceae</taxon>
        <taxon>Anditalea</taxon>
    </lineage>
</organism>
<dbReference type="AlphaFoldDB" id="A0A074L566"/>
<protein>
    <recommendedName>
        <fullName evidence="7">CobW C-terminal domain-containing protein</fullName>
    </recommendedName>
</protein>
<dbReference type="GO" id="GO:0016787">
    <property type="term" value="F:hydrolase activity"/>
    <property type="evidence" value="ECO:0007669"/>
    <property type="project" value="UniProtKB-KW"/>
</dbReference>
<evidence type="ECO:0000313" key="9">
    <source>
        <dbReference type="Proteomes" id="UP000027821"/>
    </source>
</evidence>
<dbReference type="InterPro" id="IPR036627">
    <property type="entry name" value="CobW-likC_sf"/>
</dbReference>
<dbReference type="InterPro" id="IPR003495">
    <property type="entry name" value="CobW/HypB/UreG_nucleotide-bd"/>
</dbReference>